<dbReference type="PANTHER" id="PTHR16489">
    <property type="entry name" value="GH11727P"/>
    <property type="match status" value="1"/>
</dbReference>
<evidence type="ECO:0000256" key="4">
    <source>
        <dbReference type="ARBA" id="ARBA00022553"/>
    </source>
</evidence>
<keyword evidence="11" id="KW-0346">Stress response</keyword>
<keyword evidence="13" id="KW-0472">Membrane</keyword>
<keyword evidence="7" id="KW-1000">Mitochondrion outer membrane</keyword>
<comment type="subunit">
    <text evidence="16">Interacts with PPP1CA. Interacts with EIF2S1. Interacts with PCNA. Interacts with LYN and KMT2A/MLL1. Interacts with PPP1R1A and SMARCB1. Interacts with SMAD7. Interacts with BAG1. Interacts with NOX4.</text>
</comment>
<keyword evidence="9" id="KW-0832">Ubl conjugation</keyword>
<keyword evidence="5" id="KW-0053">Apoptosis</keyword>
<feature type="compositionally biased region" description="Acidic residues" evidence="17">
    <location>
        <begin position="92"/>
        <end position="102"/>
    </location>
</feature>
<dbReference type="PANTHER" id="PTHR16489:SF14">
    <property type="entry name" value="PROTEIN PHOSPHATASE 1 REGULATORY SUBUNIT 15A"/>
    <property type="match status" value="1"/>
</dbReference>
<dbReference type="InterPro" id="IPR051254">
    <property type="entry name" value="PPP1R15"/>
</dbReference>
<organism evidence="19 20">
    <name type="scientific">Staurois parvus</name>
    <dbReference type="NCBI Taxonomy" id="386267"/>
    <lineage>
        <taxon>Eukaryota</taxon>
        <taxon>Metazoa</taxon>
        <taxon>Chordata</taxon>
        <taxon>Craniata</taxon>
        <taxon>Vertebrata</taxon>
        <taxon>Euteleostomi</taxon>
        <taxon>Amphibia</taxon>
        <taxon>Batrachia</taxon>
        <taxon>Anura</taxon>
        <taxon>Neobatrachia</taxon>
        <taxon>Ranoidea</taxon>
        <taxon>Ranidae</taxon>
        <taxon>Staurois</taxon>
    </lineage>
</organism>
<evidence type="ECO:0000256" key="15">
    <source>
        <dbReference type="ARBA" id="ARBA00042438"/>
    </source>
</evidence>
<dbReference type="InterPro" id="IPR019523">
    <property type="entry name" value="Prot_Pase1_reg-su15A/B_C"/>
</dbReference>
<evidence type="ECO:0000256" key="3">
    <source>
        <dbReference type="ARBA" id="ARBA00010161"/>
    </source>
</evidence>
<evidence type="ECO:0000256" key="1">
    <source>
        <dbReference type="ARBA" id="ARBA00004397"/>
    </source>
</evidence>
<evidence type="ECO:0000256" key="7">
    <source>
        <dbReference type="ARBA" id="ARBA00022787"/>
    </source>
</evidence>
<evidence type="ECO:0000256" key="9">
    <source>
        <dbReference type="ARBA" id="ARBA00022843"/>
    </source>
</evidence>
<keyword evidence="4" id="KW-0597">Phosphoprotein</keyword>
<name>A0ABN9CCA1_9NEOB</name>
<accession>A0ABN9CCA1</accession>
<keyword evidence="12" id="KW-0496">Mitochondrion</keyword>
<evidence type="ECO:0000256" key="13">
    <source>
        <dbReference type="ARBA" id="ARBA00023136"/>
    </source>
</evidence>
<reference evidence="19" key="1">
    <citation type="submission" date="2023-05" db="EMBL/GenBank/DDBJ databases">
        <authorList>
            <person name="Stuckert A."/>
        </authorList>
    </citation>
    <scope>NUCLEOTIDE SEQUENCE</scope>
</reference>
<evidence type="ECO:0000256" key="5">
    <source>
        <dbReference type="ARBA" id="ARBA00022703"/>
    </source>
</evidence>
<keyword evidence="6" id="KW-0677">Repeat</keyword>
<comment type="caution">
    <text evidence="19">The sequence shown here is derived from an EMBL/GenBank/DDBJ whole genome shotgun (WGS) entry which is preliminary data.</text>
</comment>
<evidence type="ECO:0000313" key="20">
    <source>
        <dbReference type="Proteomes" id="UP001162483"/>
    </source>
</evidence>
<comment type="subcellular location">
    <subcellularLocation>
        <location evidence="1">Endoplasmic reticulum membrane</location>
        <topology evidence="1">Peripheral membrane protein</topology>
        <orientation evidence="1">Cytoplasmic side</orientation>
    </subcellularLocation>
    <subcellularLocation>
        <location evidence="2">Mitochondrion outer membrane</location>
        <topology evidence="2">Peripheral membrane protein</topology>
        <orientation evidence="2">Cytoplasmic side</orientation>
    </subcellularLocation>
</comment>
<dbReference type="Proteomes" id="UP001162483">
    <property type="component" value="Unassembled WGS sequence"/>
</dbReference>
<evidence type="ECO:0000256" key="16">
    <source>
        <dbReference type="ARBA" id="ARBA00047011"/>
    </source>
</evidence>
<protein>
    <recommendedName>
        <fullName evidence="14">Protein phosphatase 1 regulatory subunit 15A</fullName>
    </recommendedName>
    <alternativeName>
        <fullName evidence="15">Growth arrest and DNA damage-inducible protein GADD34</fullName>
    </alternativeName>
</protein>
<keyword evidence="10" id="KW-0810">Translation regulation</keyword>
<evidence type="ECO:0000256" key="8">
    <source>
        <dbReference type="ARBA" id="ARBA00022824"/>
    </source>
</evidence>
<evidence type="ECO:0000256" key="6">
    <source>
        <dbReference type="ARBA" id="ARBA00022737"/>
    </source>
</evidence>
<sequence>MNTSSVKCHWGCKAELNKQSVVPEKELPSPKMETLQENTYMEEECEHKVFSDMDVMVSKETLLTSCTNPFILSMICVPSEDGESSSPSEQSDLSEFESDGESNGDCLLPSEETSLSESECEDEETEKDSSLEDSSVDSGMQESWTPKSKEDMDESGDESDWSDEENDSWDSESDEDCSRDDDLWASFCQNDDPYNPLSFAMPTRSPKSCPSIEEHGGSQTLNCTMKPQAKKPVLSSSECSSKCASQKDESECFEEIKKPANPGVKKVCFSSNVTVHRMVTWSYAYRMSRKGPWEEYARDRSRFQKRIAETEAVIGFCLQPGHREKIWTARHFE</sequence>
<feature type="domain" description="Protein phosphatase 1 regulatory subunit 15A/B C-terminal" evidence="18">
    <location>
        <begin position="132"/>
        <end position="327"/>
    </location>
</feature>
<evidence type="ECO:0000256" key="17">
    <source>
        <dbReference type="SAM" id="MobiDB-lite"/>
    </source>
</evidence>
<evidence type="ECO:0000256" key="12">
    <source>
        <dbReference type="ARBA" id="ARBA00023128"/>
    </source>
</evidence>
<dbReference type="Pfam" id="PF10488">
    <property type="entry name" value="PP1c_bdg"/>
    <property type="match status" value="1"/>
</dbReference>
<evidence type="ECO:0000256" key="11">
    <source>
        <dbReference type="ARBA" id="ARBA00023016"/>
    </source>
</evidence>
<evidence type="ECO:0000256" key="2">
    <source>
        <dbReference type="ARBA" id="ARBA00004570"/>
    </source>
</evidence>
<evidence type="ECO:0000256" key="10">
    <source>
        <dbReference type="ARBA" id="ARBA00022845"/>
    </source>
</evidence>
<comment type="similarity">
    <text evidence="3">Belongs to the PPP1R15 family.</text>
</comment>
<feature type="compositionally biased region" description="Polar residues" evidence="17">
    <location>
        <begin position="132"/>
        <end position="146"/>
    </location>
</feature>
<keyword evidence="8" id="KW-0256">Endoplasmic reticulum</keyword>
<feature type="compositionally biased region" description="Acidic residues" evidence="17">
    <location>
        <begin position="151"/>
        <end position="179"/>
    </location>
</feature>
<dbReference type="EMBL" id="CATNWA010008963">
    <property type="protein sequence ID" value="CAI9557182.1"/>
    <property type="molecule type" value="Genomic_DNA"/>
</dbReference>
<evidence type="ECO:0000256" key="14">
    <source>
        <dbReference type="ARBA" id="ARBA00040008"/>
    </source>
</evidence>
<evidence type="ECO:0000313" key="19">
    <source>
        <dbReference type="EMBL" id="CAI9557182.1"/>
    </source>
</evidence>
<gene>
    <name evidence="19" type="ORF">SPARVUS_LOCUS4664043</name>
</gene>
<evidence type="ECO:0000259" key="18">
    <source>
        <dbReference type="Pfam" id="PF10488"/>
    </source>
</evidence>
<proteinExistence type="inferred from homology"/>
<feature type="region of interest" description="Disordered" evidence="17">
    <location>
        <begin position="79"/>
        <end position="180"/>
    </location>
</feature>
<keyword evidence="20" id="KW-1185">Reference proteome</keyword>